<feature type="transmembrane region" description="Helical" evidence="7">
    <location>
        <begin position="172"/>
        <end position="191"/>
    </location>
</feature>
<dbReference type="PANTHER" id="PTHR43163">
    <property type="entry name" value="DIPEPTIDE TRANSPORT SYSTEM PERMEASE PROTEIN DPPB-RELATED"/>
    <property type="match status" value="1"/>
</dbReference>
<evidence type="ECO:0000256" key="7">
    <source>
        <dbReference type="RuleBase" id="RU363032"/>
    </source>
</evidence>
<dbReference type="SUPFAM" id="SSF161098">
    <property type="entry name" value="MetI-like"/>
    <property type="match status" value="1"/>
</dbReference>
<comment type="caution">
    <text evidence="9">The sequence shown here is derived from an EMBL/GenBank/DDBJ whole genome shotgun (WGS) entry which is preliminary data.</text>
</comment>
<sequence>MGKYILRRLLWMMLTLFVVAFITFVLMHLVPGGPWDREKELPAQVIENLNQKYGLDKPLFVQFGSYIWNALNGDLGISYIYQDRGVTEIILGGLPVTATLGLVAFALAIVLGVSLGVAAALKQNSVIDYFSVAYATVFASVPAFVLGIFLMYTLAVQFHWFPTGGWGTLQHIVMPAIALAALPAAYTARITRASMLEVIRQDYVRTARAKGLSERVVLWRHISRNALIPVVTVAGPELAALVSGSFIIETLFSVPGIGRLFVQGVFQRDYGLIMGAILFYAFIIAIVNLVVDIVYAMIDPRIRYD</sequence>
<accession>A0A0W0GID6</accession>
<evidence type="ECO:0000259" key="8">
    <source>
        <dbReference type="PROSITE" id="PS50928"/>
    </source>
</evidence>
<evidence type="ECO:0000313" key="9">
    <source>
        <dbReference type="EMBL" id="KTB48331.1"/>
    </source>
</evidence>
<keyword evidence="3" id="KW-1003">Cell membrane</keyword>
<dbReference type="GO" id="GO:0055085">
    <property type="term" value="P:transmembrane transport"/>
    <property type="evidence" value="ECO:0007669"/>
    <property type="project" value="InterPro"/>
</dbReference>
<feature type="transmembrane region" description="Helical" evidence="7">
    <location>
        <begin position="100"/>
        <end position="121"/>
    </location>
</feature>
<feature type="transmembrane region" description="Helical" evidence="7">
    <location>
        <begin position="133"/>
        <end position="152"/>
    </location>
</feature>
<dbReference type="OrthoDB" id="9772184at2"/>
<dbReference type="RefSeq" id="WP_058439335.1">
    <property type="nucleotide sequence ID" value="NZ_KQ758903.1"/>
</dbReference>
<evidence type="ECO:0000313" key="10">
    <source>
        <dbReference type="Proteomes" id="UP000053947"/>
    </source>
</evidence>
<comment type="similarity">
    <text evidence="7">Belongs to the binding-protein-dependent transport system permease family.</text>
</comment>
<dbReference type="GO" id="GO:0005886">
    <property type="term" value="C:plasma membrane"/>
    <property type="evidence" value="ECO:0007669"/>
    <property type="project" value="UniProtKB-SubCell"/>
</dbReference>
<feature type="transmembrane region" description="Helical" evidence="7">
    <location>
        <begin position="226"/>
        <end position="252"/>
    </location>
</feature>
<dbReference type="InterPro" id="IPR045621">
    <property type="entry name" value="BPD_transp_1_N"/>
</dbReference>
<dbReference type="STRING" id="1217799.DEALK_11770"/>
<dbReference type="InterPro" id="IPR000515">
    <property type="entry name" value="MetI-like"/>
</dbReference>
<proteinExistence type="inferred from homology"/>
<organism evidence="9 10">
    <name type="scientific">Dehalogenimonas alkenigignens</name>
    <dbReference type="NCBI Taxonomy" id="1217799"/>
    <lineage>
        <taxon>Bacteria</taxon>
        <taxon>Bacillati</taxon>
        <taxon>Chloroflexota</taxon>
        <taxon>Dehalococcoidia</taxon>
        <taxon>Dehalococcoidales</taxon>
        <taxon>Dehalococcoidaceae</taxon>
        <taxon>Dehalogenimonas</taxon>
    </lineage>
</organism>
<keyword evidence="4 7" id="KW-0812">Transmembrane</keyword>
<dbReference type="Proteomes" id="UP000053947">
    <property type="component" value="Unassembled WGS sequence"/>
</dbReference>
<evidence type="ECO:0000256" key="4">
    <source>
        <dbReference type="ARBA" id="ARBA00022692"/>
    </source>
</evidence>
<keyword evidence="6 7" id="KW-0472">Membrane</keyword>
<evidence type="ECO:0000256" key="3">
    <source>
        <dbReference type="ARBA" id="ARBA00022475"/>
    </source>
</evidence>
<keyword evidence="5 7" id="KW-1133">Transmembrane helix</keyword>
<dbReference type="AlphaFoldDB" id="A0A0W0GID6"/>
<dbReference type="PATRIC" id="fig|1217799.6.peg.1219"/>
<feature type="transmembrane region" description="Helical" evidence="7">
    <location>
        <begin position="9"/>
        <end position="30"/>
    </location>
</feature>
<evidence type="ECO:0000256" key="5">
    <source>
        <dbReference type="ARBA" id="ARBA00022989"/>
    </source>
</evidence>
<dbReference type="EMBL" id="LFDV01000002">
    <property type="protein sequence ID" value="KTB48331.1"/>
    <property type="molecule type" value="Genomic_DNA"/>
</dbReference>
<dbReference type="Pfam" id="PF19300">
    <property type="entry name" value="BPD_transp_1_N"/>
    <property type="match status" value="1"/>
</dbReference>
<name>A0A0W0GID6_9CHLR</name>
<evidence type="ECO:0000256" key="1">
    <source>
        <dbReference type="ARBA" id="ARBA00004651"/>
    </source>
</evidence>
<reference evidence="9 10" key="1">
    <citation type="submission" date="2015-06" db="EMBL/GenBank/DDBJ databases">
        <title>Genome sequence of the organohalide-respiring Dehalogenimonas alkenigignens type strain (IP3-3T).</title>
        <authorList>
            <person name="Key T.A."/>
            <person name="Richmond D.P."/>
            <person name="Bowman K.S."/>
            <person name="Cho Y.-J."/>
            <person name="Chun J."/>
            <person name="da Costa M.S."/>
            <person name="Rainey F.A."/>
            <person name="Moe W.M."/>
        </authorList>
    </citation>
    <scope>NUCLEOTIDE SEQUENCE [LARGE SCALE GENOMIC DNA]</scope>
    <source>
        <strain evidence="9 10">IP3-3</strain>
    </source>
</reference>
<feature type="transmembrane region" description="Helical" evidence="7">
    <location>
        <begin position="272"/>
        <end position="298"/>
    </location>
</feature>
<dbReference type="InterPro" id="IPR035906">
    <property type="entry name" value="MetI-like_sf"/>
</dbReference>
<dbReference type="PROSITE" id="PS50928">
    <property type="entry name" value="ABC_TM1"/>
    <property type="match status" value="1"/>
</dbReference>
<comment type="subcellular location">
    <subcellularLocation>
        <location evidence="1 7">Cell membrane</location>
        <topology evidence="1 7">Multi-pass membrane protein</topology>
    </subcellularLocation>
</comment>
<evidence type="ECO:0000256" key="2">
    <source>
        <dbReference type="ARBA" id="ARBA00022448"/>
    </source>
</evidence>
<dbReference type="Gene3D" id="1.10.3720.10">
    <property type="entry name" value="MetI-like"/>
    <property type="match status" value="1"/>
</dbReference>
<evidence type="ECO:0000256" key="6">
    <source>
        <dbReference type="ARBA" id="ARBA00023136"/>
    </source>
</evidence>
<dbReference type="Pfam" id="PF00528">
    <property type="entry name" value="BPD_transp_1"/>
    <property type="match status" value="1"/>
</dbReference>
<dbReference type="PANTHER" id="PTHR43163:SF6">
    <property type="entry name" value="DIPEPTIDE TRANSPORT SYSTEM PERMEASE PROTEIN DPPB-RELATED"/>
    <property type="match status" value="1"/>
</dbReference>
<dbReference type="CDD" id="cd06261">
    <property type="entry name" value="TM_PBP2"/>
    <property type="match status" value="1"/>
</dbReference>
<keyword evidence="10" id="KW-1185">Reference proteome</keyword>
<gene>
    <name evidence="9" type="ORF">DEALK_11770</name>
</gene>
<feature type="domain" description="ABC transmembrane type-1" evidence="8">
    <location>
        <begin position="94"/>
        <end position="295"/>
    </location>
</feature>
<keyword evidence="2 7" id="KW-0813">Transport</keyword>
<protein>
    <submittedName>
        <fullName evidence="9">ABC-type dipeptide/oligopeptide/nickel transport system, permease component</fullName>
    </submittedName>
</protein>